<dbReference type="EMBL" id="BAAAZW010000012">
    <property type="protein sequence ID" value="GAA3969632.1"/>
    <property type="molecule type" value="Genomic_DNA"/>
</dbReference>
<keyword evidence="2" id="KW-0732">Signal</keyword>
<name>A0ABP7PQZ1_9ACTN</name>
<gene>
    <name evidence="3" type="ORF">GCM10022231_33640</name>
</gene>
<evidence type="ECO:0000313" key="3">
    <source>
        <dbReference type="EMBL" id="GAA3969632.1"/>
    </source>
</evidence>
<evidence type="ECO:0000256" key="2">
    <source>
        <dbReference type="SAM" id="SignalP"/>
    </source>
</evidence>
<dbReference type="Proteomes" id="UP001418444">
    <property type="component" value="Unassembled WGS sequence"/>
</dbReference>
<protein>
    <submittedName>
        <fullName evidence="3">Uncharacterized protein</fullName>
    </submittedName>
</protein>
<proteinExistence type="predicted"/>
<reference evidence="4" key="1">
    <citation type="journal article" date="2019" name="Int. J. Syst. Evol. Microbiol.">
        <title>The Global Catalogue of Microorganisms (GCM) 10K type strain sequencing project: providing services to taxonomists for standard genome sequencing and annotation.</title>
        <authorList>
            <consortium name="The Broad Institute Genomics Platform"/>
            <consortium name="The Broad Institute Genome Sequencing Center for Infectious Disease"/>
            <person name="Wu L."/>
            <person name="Ma J."/>
        </authorList>
    </citation>
    <scope>NUCLEOTIDE SEQUENCE [LARGE SCALE GENOMIC DNA]</scope>
    <source>
        <strain evidence="4">JCM 16923</strain>
    </source>
</reference>
<feature type="region of interest" description="Disordered" evidence="1">
    <location>
        <begin position="170"/>
        <end position="190"/>
    </location>
</feature>
<accession>A0ABP7PQZ1</accession>
<evidence type="ECO:0000256" key="1">
    <source>
        <dbReference type="SAM" id="MobiDB-lite"/>
    </source>
</evidence>
<dbReference type="RefSeq" id="WP_344785671.1">
    <property type="nucleotide sequence ID" value="NZ_BAAAZW010000012.1"/>
</dbReference>
<feature type="signal peptide" evidence="2">
    <location>
        <begin position="1"/>
        <end position="22"/>
    </location>
</feature>
<evidence type="ECO:0000313" key="4">
    <source>
        <dbReference type="Proteomes" id="UP001418444"/>
    </source>
</evidence>
<sequence>MSFLVAWLPFLGSCVVAVAAFAGVIKSNNTNRAAITAADAREFVRWQRESLTDLTNTITETAQQVVAMSGGCGTWPRGERTQRQVHNDHAKLAILALRLELLVGDALSELMSLMQGATWKCLQTAGEIHSELMNGGRAEDLQPVIEGECDRATETIRAFITAVRTHTETIGRSATRPARPYGSVNNAAPG</sequence>
<keyword evidence="4" id="KW-1185">Reference proteome</keyword>
<feature type="chain" id="PRO_5047084651" evidence="2">
    <location>
        <begin position="23"/>
        <end position="190"/>
    </location>
</feature>
<comment type="caution">
    <text evidence="3">The sequence shown here is derived from an EMBL/GenBank/DDBJ whole genome shotgun (WGS) entry which is preliminary data.</text>
</comment>
<organism evidence="3 4">
    <name type="scientific">Gordonia caeni</name>
    <dbReference type="NCBI Taxonomy" id="1007097"/>
    <lineage>
        <taxon>Bacteria</taxon>
        <taxon>Bacillati</taxon>
        <taxon>Actinomycetota</taxon>
        <taxon>Actinomycetes</taxon>
        <taxon>Mycobacteriales</taxon>
        <taxon>Gordoniaceae</taxon>
        <taxon>Gordonia</taxon>
    </lineage>
</organism>